<dbReference type="InterPro" id="IPR036188">
    <property type="entry name" value="FAD/NAD-bd_sf"/>
</dbReference>
<dbReference type="InterPro" id="IPR023753">
    <property type="entry name" value="FAD/NAD-binding_dom"/>
</dbReference>
<dbReference type="PANTHER" id="PTHR42720:SF1">
    <property type="entry name" value="GLYCEROL 3-PHOSPHATE OXIDASE"/>
    <property type="match status" value="1"/>
</dbReference>
<feature type="domain" description="FAD/NAD(P)-binding" evidence="3">
    <location>
        <begin position="511"/>
        <end position="810"/>
    </location>
</feature>
<dbReference type="GO" id="GO:0016491">
    <property type="term" value="F:oxidoreductase activity"/>
    <property type="evidence" value="ECO:0007669"/>
    <property type="project" value="InterPro"/>
</dbReference>
<dbReference type="Proteomes" id="UP000320679">
    <property type="component" value="Unassembled WGS sequence"/>
</dbReference>
<reference evidence="4 5" key="1">
    <citation type="submission" date="2019-03" db="EMBL/GenBank/DDBJ databases">
        <title>Metabolic potential of uncultured bacteria and archaea associated with petroleum seepage in deep-sea sediments.</title>
        <authorList>
            <person name="Dong X."/>
            <person name="Hubert C."/>
        </authorList>
    </citation>
    <scope>NUCLEOTIDE SEQUENCE [LARGE SCALE GENOMIC DNA]</scope>
    <source>
        <strain evidence="4">E29_bin78</strain>
    </source>
</reference>
<name>A0A523UMP3_UNCAE</name>
<dbReference type="Pfam" id="PF01266">
    <property type="entry name" value="DAO"/>
    <property type="match status" value="1"/>
</dbReference>
<dbReference type="AlphaFoldDB" id="A0A523UMP3"/>
<dbReference type="Gene3D" id="1.10.10.1100">
    <property type="entry name" value="BFD-like [2Fe-2S]-binding domain"/>
    <property type="match status" value="1"/>
</dbReference>
<feature type="domain" description="FAD dependent oxidoreductase" evidence="1">
    <location>
        <begin position="8"/>
        <end position="358"/>
    </location>
</feature>
<dbReference type="SUPFAM" id="SSF51905">
    <property type="entry name" value="FAD/NAD(P)-binding domain"/>
    <property type="match status" value="2"/>
</dbReference>
<feature type="domain" description="BFD-like [2Fe-2S]-binding" evidence="2">
    <location>
        <begin position="404"/>
        <end position="455"/>
    </location>
</feature>
<proteinExistence type="predicted"/>
<dbReference type="Gene3D" id="3.30.9.10">
    <property type="entry name" value="D-Amino Acid Oxidase, subunit A, domain 2"/>
    <property type="match status" value="1"/>
</dbReference>
<dbReference type="EMBL" id="SOJK01000260">
    <property type="protein sequence ID" value="TET43581.1"/>
    <property type="molecule type" value="Genomic_DNA"/>
</dbReference>
<dbReference type="SUPFAM" id="SSF54373">
    <property type="entry name" value="FAD-linked reductases, C-terminal domain"/>
    <property type="match status" value="1"/>
</dbReference>
<accession>A0A523UMP3</accession>
<evidence type="ECO:0000259" key="1">
    <source>
        <dbReference type="Pfam" id="PF01266"/>
    </source>
</evidence>
<dbReference type="Pfam" id="PF04324">
    <property type="entry name" value="Fer2_BFD"/>
    <property type="match status" value="1"/>
</dbReference>
<gene>
    <name evidence="4" type="ORF">E3J59_06180</name>
</gene>
<sequence length="920" mass="99825">MRKVIFSDVIIIGAGIVGAAIARELSRYRLKVALLEKESDVGFGSSKANSAIIHAGFHPAARTLKAKLAPSGNRLYEKLARELSVPFERVGSLTVAFSSQDIGVLEKLQKQGKENGVPRLRIISREDLLGKEPRINPKAKAALYAPTTGIISPYEMTIALAENAVRNGVSLYLNRRALDIQVEPDATKTIRTNRGAFKARWLINSAGLYSDEIANMVGTTKFEILPRKGEEYILDRCKGNLVSHVIYPVPSLISKGVLIIPTVYGNLMLGPTAQEVTDKSDFSTTRQGFSQIMSHARRLLPCLSSEDIIGSFAGLRGSLPQGDFVVYSSPEIPGFISLIGIDSPGLTAAPALARMVVKMLDEGGLKLNPKRDFHPRREAGIKFRQLSPQKKAEAVASNPLYGKIVCACETVSEGEIIDAIKHGARTLDGLKFRTRLGMGCCQGSFCHLEAAEILSRELGISFSRLTKRGGKSRLLADEGGPAKRKRISCKKRGREAIARGLAKGLRKTERDLAVVGGGAAGLAAAVAARRAGARDILVLDRNEKVGGVLLQCKHEGFGLKKFGQSLTGQEYIQKFLNQIGELDIKVMPATTVLKINSRKEILMVSEKEGVWSIKAKAIILAMGCREKQRGEIGIPGDRPAGIFTAGTVQQWINMRGCLPGKKVVILGSGDVGLIMARRLTLEGVKVEAVVEILPCPSGLAHNITTCLNKFKIPLYLEHMVTWIHGRERVEGVSLARVNKNGEPVVSTERRIDCDTLLLSAGLVPENELSLSAGLELDPLTGGPVVNERMETTLEGVFACGNVVHVHHLVDHISYQAEVAGSAAASYLEGNLLSPSRWIRLTLGQNIYYIVPQRISGKEKVTFFARVHCAGDGVKLRMGPGIAEKKMDRVSPREISVVDIDPQEMKALDNLSHVEISIVNS</sequence>
<evidence type="ECO:0000259" key="3">
    <source>
        <dbReference type="Pfam" id="PF07992"/>
    </source>
</evidence>
<dbReference type="PRINTS" id="PR00411">
    <property type="entry name" value="PNDRDTASEI"/>
</dbReference>
<evidence type="ECO:0000313" key="5">
    <source>
        <dbReference type="Proteomes" id="UP000320679"/>
    </source>
</evidence>
<dbReference type="InterPro" id="IPR006076">
    <property type="entry name" value="FAD-dep_OxRdtase"/>
</dbReference>
<dbReference type="Gene3D" id="3.50.50.60">
    <property type="entry name" value="FAD/NAD(P)-binding domain"/>
    <property type="match status" value="3"/>
</dbReference>
<protein>
    <submittedName>
        <fullName evidence="4">FAD-dependent oxidoreductase</fullName>
    </submittedName>
</protein>
<organism evidence="4 5">
    <name type="scientific">Aerophobetes bacterium</name>
    <dbReference type="NCBI Taxonomy" id="2030807"/>
    <lineage>
        <taxon>Bacteria</taxon>
        <taxon>Candidatus Aerophobota</taxon>
    </lineage>
</organism>
<dbReference type="PRINTS" id="PR00368">
    <property type="entry name" value="FADPNR"/>
</dbReference>
<dbReference type="CDD" id="cd19946">
    <property type="entry name" value="GlpA-like_Fer2_BFD-like"/>
    <property type="match status" value="1"/>
</dbReference>
<evidence type="ECO:0000313" key="4">
    <source>
        <dbReference type="EMBL" id="TET43581.1"/>
    </source>
</evidence>
<dbReference type="InterPro" id="IPR041854">
    <property type="entry name" value="BFD-like_2Fe2S-bd_dom_sf"/>
</dbReference>
<dbReference type="InterPro" id="IPR052745">
    <property type="entry name" value="G3P_Oxidase/Oxidoreductase"/>
</dbReference>
<evidence type="ECO:0000259" key="2">
    <source>
        <dbReference type="Pfam" id="PF04324"/>
    </source>
</evidence>
<dbReference type="InterPro" id="IPR007419">
    <property type="entry name" value="BFD-like_2Fe2S-bd_dom"/>
</dbReference>
<comment type="caution">
    <text evidence="4">The sequence shown here is derived from an EMBL/GenBank/DDBJ whole genome shotgun (WGS) entry which is preliminary data.</text>
</comment>
<dbReference type="PANTHER" id="PTHR42720">
    <property type="entry name" value="GLYCEROL-3-PHOSPHATE DEHYDROGENASE"/>
    <property type="match status" value="1"/>
</dbReference>
<dbReference type="Pfam" id="PF07992">
    <property type="entry name" value="Pyr_redox_2"/>
    <property type="match status" value="1"/>
</dbReference>